<dbReference type="Proteomes" id="UP000308600">
    <property type="component" value="Unassembled WGS sequence"/>
</dbReference>
<accession>A0ACD2ZYF6</accession>
<reference evidence="1 2" key="1">
    <citation type="journal article" date="2019" name="Nat. Ecol. Evol.">
        <title>Megaphylogeny resolves global patterns of mushroom evolution.</title>
        <authorList>
            <person name="Varga T."/>
            <person name="Krizsan K."/>
            <person name="Foldi C."/>
            <person name="Dima B."/>
            <person name="Sanchez-Garcia M."/>
            <person name="Sanchez-Ramirez S."/>
            <person name="Szollosi G.J."/>
            <person name="Szarkandi J.G."/>
            <person name="Papp V."/>
            <person name="Albert L."/>
            <person name="Andreopoulos W."/>
            <person name="Angelini C."/>
            <person name="Antonin V."/>
            <person name="Barry K.W."/>
            <person name="Bougher N.L."/>
            <person name="Buchanan P."/>
            <person name="Buyck B."/>
            <person name="Bense V."/>
            <person name="Catcheside P."/>
            <person name="Chovatia M."/>
            <person name="Cooper J."/>
            <person name="Damon W."/>
            <person name="Desjardin D."/>
            <person name="Finy P."/>
            <person name="Geml J."/>
            <person name="Haridas S."/>
            <person name="Hughes K."/>
            <person name="Justo A."/>
            <person name="Karasinski D."/>
            <person name="Kautmanova I."/>
            <person name="Kiss B."/>
            <person name="Kocsube S."/>
            <person name="Kotiranta H."/>
            <person name="LaButti K.M."/>
            <person name="Lechner B.E."/>
            <person name="Liimatainen K."/>
            <person name="Lipzen A."/>
            <person name="Lukacs Z."/>
            <person name="Mihaltcheva S."/>
            <person name="Morgado L.N."/>
            <person name="Niskanen T."/>
            <person name="Noordeloos M.E."/>
            <person name="Ohm R.A."/>
            <person name="Ortiz-Santana B."/>
            <person name="Ovrebo C."/>
            <person name="Racz N."/>
            <person name="Riley R."/>
            <person name="Savchenko A."/>
            <person name="Shiryaev A."/>
            <person name="Soop K."/>
            <person name="Spirin V."/>
            <person name="Szebenyi C."/>
            <person name="Tomsovsky M."/>
            <person name="Tulloss R.E."/>
            <person name="Uehling J."/>
            <person name="Grigoriev I.V."/>
            <person name="Vagvolgyi C."/>
            <person name="Papp T."/>
            <person name="Martin F.M."/>
            <person name="Miettinen O."/>
            <person name="Hibbett D.S."/>
            <person name="Nagy L.G."/>
        </authorList>
    </citation>
    <scope>NUCLEOTIDE SEQUENCE [LARGE SCALE GENOMIC DNA]</scope>
    <source>
        <strain evidence="1 2">NL-1719</strain>
    </source>
</reference>
<sequence length="218" mass="24133">ILDSKGRVIAGLAGRPHNDPTWDASIGRTTLRVSNMRKESKKSRRNTPAPYNRRGNYVTMTGGVSFGGGQTQPRNLSMSPTEQRLVDAALEDRDVRRVMGFQSSVFQFFAPRLFRQIEDSLNQLYIHYPQLKRNFIRSVYPAISFNCGPQTTTKPHVDHGNAPNSFCAITALGNFNPDNGGHLILFPLNLVVRFPPGSTIVIPSSTIEHGNTPIAANE</sequence>
<evidence type="ECO:0000313" key="1">
    <source>
        <dbReference type="EMBL" id="TFK58114.1"/>
    </source>
</evidence>
<name>A0ACD2ZYF6_9AGAR</name>
<dbReference type="EMBL" id="ML209631">
    <property type="protein sequence ID" value="TFK58114.1"/>
    <property type="molecule type" value="Genomic_DNA"/>
</dbReference>
<protein>
    <submittedName>
        <fullName evidence="1">Uncharacterized protein</fullName>
    </submittedName>
</protein>
<keyword evidence="2" id="KW-1185">Reference proteome</keyword>
<organism evidence="1 2">
    <name type="scientific">Pluteus cervinus</name>
    <dbReference type="NCBI Taxonomy" id="181527"/>
    <lineage>
        <taxon>Eukaryota</taxon>
        <taxon>Fungi</taxon>
        <taxon>Dikarya</taxon>
        <taxon>Basidiomycota</taxon>
        <taxon>Agaricomycotina</taxon>
        <taxon>Agaricomycetes</taxon>
        <taxon>Agaricomycetidae</taxon>
        <taxon>Agaricales</taxon>
        <taxon>Pluteineae</taxon>
        <taxon>Pluteaceae</taxon>
        <taxon>Pluteus</taxon>
    </lineage>
</organism>
<feature type="non-terminal residue" evidence="1">
    <location>
        <position position="1"/>
    </location>
</feature>
<proteinExistence type="predicted"/>
<gene>
    <name evidence="1" type="ORF">BDN72DRAFT_748952</name>
</gene>
<feature type="non-terminal residue" evidence="1">
    <location>
        <position position="218"/>
    </location>
</feature>
<evidence type="ECO:0000313" key="2">
    <source>
        <dbReference type="Proteomes" id="UP000308600"/>
    </source>
</evidence>